<keyword evidence="8" id="KW-1185">Reference proteome</keyword>
<dbReference type="EMBL" id="BAAAZW010000002">
    <property type="protein sequence ID" value="GAA3952416.1"/>
    <property type="molecule type" value="Genomic_DNA"/>
</dbReference>
<keyword evidence="2 5" id="KW-0812">Transmembrane</keyword>
<evidence type="ECO:0000256" key="2">
    <source>
        <dbReference type="ARBA" id="ARBA00022692"/>
    </source>
</evidence>
<evidence type="ECO:0000256" key="4">
    <source>
        <dbReference type="ARBA" id="ARBA00023136"/>
    </source>
</evidence>
<dbReference type="PANTHER" id="PTHR23523:SF2">
    <property type="entry name" value="2-NITROIMIDAZOLE TRANSPORTER"/>
    <property type="match status" value="1"/>
</dbReference>
<feature type="domain" description="Major facilitator superfamily (MFS) profile" evidence="6">
    <location>
        <begin position="42"/>
        <end position="422"/>
    </location>
</feature>
<feature type="transmembrane region" description="Helical" evidence="5">
    <location>
        <begin position="277"/>
        <end position="301"/>
    </location>
</feature>
<dbReference type="Pfam" id="PF07690">
    <property type="entry name" value="MFS_1"/>
    <property type="match status" value="1"/>
</dbReference>
<organism evidence="7 8">
    <name type="scientific">Gordonia caeni</name>
    <dbReference type="NCBI Taxonomy" id="1007097"/>
    <lineage>
        <taxon>Bacteria</taxon>
        <taxon>Bacillati</taxon>
        <taxon>Actinomycetota</taxon>
        <taxon>Actinomycetes</taxon>
        <taxon>Mycobacteriales</taxon>
        <taxon>Gordoniaceae</taxon>
        <taxon>Gordonia</taxon>
    </lineage>
</organism>
<feature type="transmembrane region" description="Helical" evidence="5">
    <location>
        <begin position="400"/>
        <end position="418"/>
    </location>
</feature>
<gene>
    <name evidence="7" type="ORF">GCM10022231_08040</name>
</gene>
<dbReference type="SUPFAM" id="SSF103473">
    <property type="entry name" value="MFS general substrate transporter"/>
    <property type="match status" value="1"/>
</dbReference>
<evidence type="ECO:0000259" key="6">
    <source>
        <dbReference type="PROSITE" id="PS50850"/>
    </source>
</evidence>
<comment type="caution">
    <text evidence="7">The sequence shown here is derived from an EMBL/GenBank/DDBJ whole genome shotgun (WGS) entry which is preliminary data.</text>
</comment>
<feature type="transmembrane region" description="Helical" evidence="5">
    <location>
        <begin position="334"/>
        <end position="354"/>
    </location>
</feature>
<feature type="transmembrane region" description="Helical" evidence="5">
    <location>
        <begin position="193"/>
        <end position="214"/>
    </location>
</feature>
<sequence>MGTAAEADWPVPPPGATMAGVSNYLTSLVQPTLRDSGRRGKLLVLAAIVIFSLSLRSAVTSLTPLLGRISDDLDFGHAVTGVLGMLPTLLFGIAGLVGPGLGRRLGLEIATLGAVVITVLGTSLRAVANDAATLVVLSGVALFGMGLGNILIPPLVKRYFGNRIAAVSTLYILSVQLGTTVPAAVAVPLADAAGWRVSLAVWALIPLMAVLPWIGVVRQRRRHVADGADDVSPPRLPVWRSPISWGLMLMFGMTSLMTYSLFTWIPEVLTDAGGSESLGGVAVAAFSGIGFLATFVAPWLCIRFANPFGFVALFAACMLAGLAGLRWAPLDGTMAWVLLTGIGVSSFPMSLTLINVRTRTSAGSASLSGFGQGVGYLVACAGPLLFGILHDATGDWDAPFLMLVVACLLMLAGGWVICRPRFLEDTLRSDPA</sequence>
<evidence type="ECO:0000313" key="7">
    <source>
        <dbReference type="EMBL" id="GAA3952416.1"/>
    </source>
</evidence>
<accession>A0ABP7NR35</accession>
<dbReference type="PANTHER" id="PTHR23523">
    <property type="match status" value="1"/>
</dbReference>
<feature type="transmembrane region" description="Helical" evidence="5">
    <location>
        <begin position="42"/>
        <end position="63"/>
    </location>
</feature>
<proteinExistence type="predicted"/>
<dbReference type="Gene3D" id="1.20.1250.20">
    <property type="entry name" value="MFS general substrate transporter like domains"/>
    <property type="match status" value="1"/>
</dbReference>
<comment type="subcellular location">
    <subcellularLocation>
        <location evidence="1">Cell membrane</location>
        <topology evidence="1">Multi-pass membrane protein</topology>
    </subcellularLocation>
</comment>
<keyword evidence="4 5" id="KW-0472">Membrane</keyword>
<feature type="transmembrane region" description="Helical" evidence="5">
    <location>
        <begin position="245"/>
        <end position="265"/>
    </location>
</feature>
<name>A0ABP7NR35_9ACTN</name>
<feature type="transmembrane region" description="Helical" evidence="5">
    <location>
        <begin position="164"/>
        <end position="187"/>
    </location>
</feature>
<feature type="transmembrane region" description="Helical" evidence="5">
    <location>
        <begin position="366"/>
        <end position="388"/>
    </location>
</feature>
<evidence type="ECO:0000256" key="5">
    <source>
        <dbReference type="SAM" id="Phobius"/>
    </source>
</evidence>
<feature type="transmembrane region" description="Helical" evidence="5">
    <location>
        <begin position="308"/>
        <end position="328"/>
    </location>
</feature>
<dbReference type="Proteomes" id="UP001418444">
    <property type="component" value="Unassembled WGS sequence"/>
</dbReference>
<dbReference type="InterPro" id="IPR020846">
    <property type="entry name" value="MFS_dom"/>
</dbReference>
<dbReference type="InterPro" id="IPR011701">
    <property type="entry name" value="MFS"/>
</dbReference>
<evidence type="ECO:0000256" key="1">
    <source>
        <dbReference type="ARBA" id="ARBA00004651"/>
    </source>
</evidence>
<keyword evidence="3 5" id="KW-1133">Transmembrane helix</keyword>
<dbReference type="CDD" id="cd17339">
    <property type="entry name" value="MFS_NIMT_CynX_like"/>
    <property type="match status" value="1"/>
</dbReference>
<feature type="transmembrane region" description="Helical" evidence="5">
    <location>
        <begin position="134"/>
        <end position="152"/>
    </location>
</feature>
<evidence type="ECO:0000313" key="8">
    <source>
        <dbReference type="Proteomes" id="UP001418444"/>
    </source>
</evidence>
<protein>
    <submittedName>
        <fullName evidence="7">MFS transporter</fullName>
    </submittedName>
</protein>
<dbReference type="InterPro" id="IPR036259">
    <property type="entry name" value="MFS_trans_sf"/>
</dbReference>
<feature type="transmembrane region" description="Helical" evidence="5">
    <location>
        <begin position="109"/>
        <end position="128"/>
    </location>
</feature>
<dbReference type="InterPro" id="IPR052524">
    <property type="entry name" value="MFS_Cyanate_Porter"/>
</dbReference>
<evidence type="ECO:0000256" key="3">
    <source>
        <dbReference type="ARBA" id="ARBA00022989"/>
    </source>
</evidence>
<reference evidence="8" key="1">
    <citation type="journal article" date="2019" name="Int. J. Syst. Evol. Microbiol.">
        <title>The Global Catalogue of Microorganisms (GCM) 10K type strain sequencing project: providing services to taxonomists for standard genome sequencing and annotation.</title>
        <authorList>
            <consortium name="The Broad Institute Genomics Platform"/>
            <consortium name="The Broad Institute Genome Sequencing Center for Infectious Disease"/>
            <person name="Wu L."/>
            <person name="Ma J."/>
        </authorList>
    </citation>
    <scope>NUCLEOTIDE SEQUENCE [LARGE SCALE GENOMIC DNA]</scope>
    <source>
        <strain evidence="8">JCM 16923</strain>
    </source>
</reference>
<feature type="transmembrane region" description="Helical" evidence="5">
    <location>
        <begin position="75"/>
        <end position="97"/>
    </location>
</feature>
<dbReference type="PROSITE" id="PS50850">
    <property type="entry name" value="MFS"/>
    <property type="match status" value="1"/>
</dbReference>